<proteinExistence type="predicted"/>
<evidence type="ECO:0000313" key="1">
    <source>
        <dbReference type="EMBL" id="GAN59042.1"/>
    </source>
</evidence>
<organism evidence="1 3">
    <name type="scientific">Acetobacter cibinongensis</name>
    <dbReference type="NCBI Taxonomy" id="146475"/>
    <lineage>
        <taxon>Bacteria</taxon>
        <taxon>Pseudomonadati</taxon>
        <taxon>Pseudomonadota</taxon>
        <taxon>Alphaproteobacteria</taxon>
        <taxon>Acetobacterales</taxon>
        <taxon>Acetobacteraceae</taxon>
        <taxon>Acetobacter</taxon>
    </lineage>
</organism>
<protein>
    <submittedName>
        <fullName evidence="1">Uncharacterized protein</fullName>
    </submittedName>
</protein>
<dbReference type="EMBL" id="BAMV01000001">
    <property type="protein sequence ID" value="GAN59042.1"/>
    <property type="molecule type" value="Genomic_DNA"/>
</dbReference>
<evidence type="ECO:0000313" key="3">
    <source>
        <dbReference type="Proteomes" id="UP000032671"/>
    </source>
</evidence>
<dbReference type="EMBL" id="BJVU01000005">
    <property type="protein sequence ID" value="GEL58906.1"/>
    <property type="molecule type" value="Genomic_DNA"/>
</dbReference>
<reference evidence="1 3" key="1">
    <citation type="submission" date="2012-11" db="EMBL/GenBank/DDBJ databases">
        <title>Whole genome sequence of Acetobacter cibinongensis 4H-1.</title>
        <authorList>
            <person name="Azuma Y."/>
            <person name="Higashiura N."/>
            <person name="Hirakawa H."/>
            <person name="Matsushita K."/>
        </authorList>
    </citation>
    <scope>NUCLEOTIDE SEQUENCE [LARGE SCALE GENOMIC DNA]</scope>
    <source>
        <strain evidence="1 3">4H-1</strain>
    </source>
</reference>
<dbReference type="Proteomes" id="UP000032671">
    <property type="component" value="Unassembled WGS sequence"/>
</dbReference>
<dbReference type="STRING" id="1231339.Abci_001_058"/>
<gene>
    <name evidence="1" type="ORF">Abci_001_058</name>
    <name evidence="2" type="ORF">ACI01nite_15080</name>
</gene>
<comment type="caution">
    <text evidence="1">The sequence shown here is derived from an EMBL/GenBank/DDBJ whole genome shotgun (WGS) entry which is preliminary data.</text>
</comment>
<dbReference type="AlphaFoldDB" id="A0A0D6MZ64"/>
<dbReference type="Proteomes" id="UP000321891">
    <property type="component" value="Unassembled WGS sequence"/>
</dbReference>
<accession>A0A6N3SRE2</accession>
<evidence type="ECO:0000313" key="2">
    <source>
        <dbReference type="EMBL" id="GEL58906.1"/>
    </source>
</evidence>
<name>A0A0D6MZ64_9PROT</name>
<keyword evidence="4" id="KW-1185">Reference proteome</keyword>
<sequence>MVSLLFTRGYTVFTYDGGHDFVSAMQLCIVVTARDWVNVYHHRDNKAYIVSYEEKSGLCLSYWFEAEFVREF</sequence>
<evidence type="ECO:0000313" key="4">
    <source>
        <dbReference type="Proteomes" id="UP000321891"/>
    </source>
</evidence>
<reference evidence="2 4" key="2">
    <citation type="submission" date="2019-07" db="EMBL/GenBank/DDBJ databases">
        <title>Whole genome shotgun sequence of Acetobacter cibinongensis NBRC 16605.</title>
        <authorList>
            <person name="Hosoyama A."/>
            <person name="Uohara A."/>
            <person name="Ohji S."/>
            <person name="Ichikawa N."/>
        </authorList>
    </citation>
    <scope>NUCLEOTIDE SEQUENCE [LARGE SCALE GENOMIC DNA]</scope>
    <source>
        <strain evidence="2 4">NBRC 16605</strain>
    </source>
</reference>
<accession>A0A0D6MZ64</accession>